<dbReference type="Gramene" id="PRQ59073">
    <property type="protein sequence ID" value="PRQ59073"/>
    <property type="gene ID" value="RchiOBHm_Chr1g0366151"/>
</dbReference>
<accession>A0A2P6SK84</accession>
<comment type="caution">
    <text evidence="1">The sequence shown here is derived from an EMBL/GenBank/DDBJ whole genome shotgun (WGS) entry which is preliminary data.</text>
</comment>
<evidence type="ECO:0000313" key="2">
    <source>
        <dbReference type="Proteomes" id="UP000238479"/>
    </source>
</evidence>
<organism evidence="1 2">
    <name type="scientific">Rosa chinensis</name>
    <name type="common">China rose</name>
    <dbReference type="NCBI Taxonomy" id="74649"/>
    <lineage>
        <taxon>Eukaryota</taxon>
        <taxon>Viridiplantae</taxon>
        <taxon>Streptophyta</taxon>
        <taxon>Embryophyta</taxon>
        <taxon>Tracheophyta</taxon>
        <taxon>Spermatophyta</taxon>
        <taxon>Magnoliopsida</taxon>
        <taxon>eudicotyledons</taxon>
        <taxon>Gunneridae</taxon>
        <taxon>Pentapetalae</taxon>
        <taxon>rosids</taxon>
        <taxon>fabids</taxon>
        <taxon>Rosales</taxon>
        <taxon>Rosaceae</taxon>
        <taxon>Rosoideae</taxon>
        <taxon>Rosoideae incertae sedis</taxon>
        <taxon>Rosa</taxon>
    </lineage>
</organism>
<dbReference type="STRING" id="74649.A0A2P6SK84"/>
<proteinExistence type="predicted"/>
<evidence type="ECO:0000313" key="1">
    <source>
        <dbReference type="EMBL" id="PRQ59073.1"/>
    </source>
</evidence>
<dbReference type="AlphaFoldDB" id="A0A2P6SK84"/>
<sequence length="61" mass="7135">MELSENFTYSHSPSFKQFLLKSQVNAMKKLKIGKCEDFVWVTKDGLMECFPDLEDSFCEYA</sequence>
<name>A0A2P6SK84_ROSCH</name>
<gene>
    <name evidence="1" type="ORF">RchiOBHm_Chr1g0366151</name>
</gene>
<keyword evidence="2" id="KW-1185">Reference proteome</keyword>
<reference evidence="1 2" key="1">
    <citation type="journal article" date="2018" name="Nat. Genet.">
        <title>The Rosa genome provides new insights in the design of modern roses.</title>
        <authorList>
            <person name="Bendahmane M."/>
        </authorList>
    </citation>
    <scope>NUCLEOTIDE SEQUENCE [LARGE SCALE GENOMIC DNA]</scope>
    <source>
        <strain evidence="2">cv. Old Blush</strain>
    </source>
</reference>
<dbReference type="Proteomes" id="UP000238479">
    <property type="component" value="Chromosome 1"/>
</dbReference>
<dbReference type="EMBL" id="PDCK01000039">
    <property type="protein sequence ID" value="PRQ59073.1"/>
    <property type="molecule type" value="Genomic_DNA"/>
</dbReference>
<protein>
    <submittedName>
        <fullName evidence="1">Uncharacterized protein</fullName>
    </submittedName>
</protein>